<gene>
    <name evidence="1" type="ORF">CEXT_507101</name>
</gene>
<reference evidence="1 2" key="1">
    <citation type="submission" date="2021-06" db="EMBL/GenBank/DDBJ databases">
        <title>Caerostris extrusa draft genome.</title>
        <authorList>
            <person name="Kono N."/>
            <person name="Arakawa K."/>
        </authorList>
    </citation>
    <scope>NUCLEOTIDE SEQUENCE [LARGE SCALE GENOMIC DNA]</scope>
</reference>
<dbReference type="Proteomes" id="UP001054945">
    <property type="component" value="Unassembled WGS sequence"/>
</dbReference>
<sequence>MEAWPLACCQVSSHEFSIRNLVYNCFYARIEAKADLGIAKKKLFAIVEFPAQRRSTSQEFVSGVLRGKGDFPK</sequence>
<protein>
    <submittedName>
        <fullName evidence="1">Uncharacterized protein</fullName>
    </submittedName>
</protein>
<accession>A0AAV4US81</accession>
<organism evidence="1 2">
    <name type="scientific">Caerostris extrusa</name>
    <name type="common">Bark spider</name>
    <name type="synonym">Caerostris bankana</name>
    <dbReference type="NCBI Taxonomy" id="172846"/>
    <lineage>
        <taxon>Eukaryota</taxon>
        <taxon>Metazoa</taxon>
        <taxon>Ecdysozoa</taxon>
        <taxon>Arthropoda</taxon>
        <taxon>Chelicerata</taxon>
        <taxon>Arachnida</taxon>
        <taxon>Araneae</taxon>
        <taxon>Araneomorphae</taxon>
        <taxon>Entelegynae</taxon>
        <taxon>Araneoidea</taxon>
        <taxon>Araneidae</taxon>
        <taxon>Caerostris</taxon>
    </lineage>
</organism>
<evidence type="ECO:0000313" key="1">
    <source>
        <dbReference type="EMBL" id="GIY60642.1"/>
    </source>
</evidence>
<keyword evidence="2" id="KW-1185">Reference proteome</keyword>
<dbReference type="AlphaFoldDB" id="A0AAV4US81"/>
<name>A0AAV4US81_CAEEX</name>
<comment type="caution">
    <text evidence="1">The sequence shown here is derived from an EMBL/GenBank/DDBJ whole genome shotgun (WGS) entry which is preliminary data.</text>
</comment>
<dbReference type="EMBL" id="BPLR01013353">
    <property type="protein sequence ID" value="GIY60642.1"/>
    <property type="molecule type" value="Genomic_DNA"/>
</dbReference>
<evidence type="ECO:0000313" key="2">
    <source>
        <dbReference type="Proteomes" id="UP001054945"/>
    </source>
</evidence>
<proteinExistence type="predicted"/>